<name>A0A9X0U240_9BACT</name>
<dbReference type="InterPro" id="IPR011051">
    <property type="entry name" value="RmlC_Cupin_sf"/>
</dbReference>
<keyword evidence="4" id="KW-1185">Reference proteome</keyword>
<organism evidence="3 4">
    <name type="scientific">Tunturiibacter gelidiferens</name>
    <dbReference type="NCBI Taxonomy" id="3069689"/>
    <lineage>
        <taxon>Bacteria</taxon>
        <taxon>Pseudomonadati</taxon>
        <taxon>Acidobacteriota</taxon>
        <taxon>Terriglobia</taxon>
        <taxon>Terriglobales</taxon>
        <taxon>Acidobacteriaceae</taxon>
        <taxon>Tunturiibacter</taxon>
    </lineage>
</organism>
<dbReference type="SUPFAM" id="SSF51182">
    <property type="entry name" value="RmlC-like cupins"/>
    <property type="match status" value="1"/>
</dbReference>
<accession>A0A9X0U240</accession>
<reference evidence="3 4" key="1">
    <citation type="submission" date="2020-08" db="EMBL/GenBank/DDBJ databases">
        <title>Genomic Encyclopedia of Type Strains, Phase IV (KMG-V): Genome sequencing to study the core and pangenomes of soil and plant-associated prokaryotes.</title>
        <authorList>
            <person name="Whitman W."/>
        </authorList>
    </citation>
    <scope>NUCLEOTIDE SEQUENCE [LARGE SCALE GENOMIC DNA]</scope>
    <source>
        <strain evidence="3 4">X5P2</strain>
    </source>
</reference>
<evidence type="ECO:0000313" key="3">
    <source>
        <dbReference type="EMBL" id="MBB5327009.1"/>
    </source>
</evidence>
<dbReference type="AlphaFoldDB" id="A0A9X0U240"/>
<protein>
    <submittedName>
        <fullName evidence="3">Mannose-6-phosphate isomerase-like protein (Cupin superfamily)</fullName>
    </submittedName>
</protein>
<comment type="caution">
    <text evidence="3">The sequence shown here is derived from an EMBL/GenBank/DDBJ whole genome shotgun (WGS) entry which is preliminary data.</text>
</comment>
<dbReference type="CDD" id="cd06124">
    <property type="entry name" value="cupin_NimR-like_N"/>
    <property type="match status" value="1"/>
</dbReference>
<dbReference type="Pfam" id="PF02311">
    <property type="entry name" value="AraC_binding"/>
    <property type="match status" value="1"/>
</dbReference>
<evidence type="ECO:0000259" key="2">
    <source>
        <dbReference type="Pfam" id="PF02311"/>
    </source>
</evidence>
<dbReference type="PANTHER" id="PTHR11019">
    <property type="entry name" value="HTH-TYPE TRANSCRIPTIONAL REGULATOR NIMR"/>
    <property type="match status" value="1"/>
</dbReference>
<dbReference type="GO" id="GO:0003677">
    <property type="term" value="F:DNA binding"/>
    <property type="evidence" value="ECO:0007669"/>
    <property type="project" value="UniProtKB-KW"/>
</dbReference>
<dbReference type="PANTHER" id="PTHR11019:SF159">
    <property type="entry name" value="TRANSCRIPTIONAL REGULATOR-RELATED"/>
    <property type="match status" value="1"/>
</dbReference>
<evidence type="ECO:0000313" key="4">
    <source>
        <dbReference type="Proteomes" id="UP000535182"/>
    </source>
</evidence>
<sequence>MAVCQNISIMRHSKTLRGFDPKRGVSIATLAYEYSAGFQVPEHAHGADQLIYAIRGVMEVFSGQSIWLVPPRFALWVPAKTYHRIHMPGAVSMRTLYFRPGLVRMRSPGTAVLHVTRRCYVSLRSKPCALGNSERGTTTSERYAT</sequence>
<proteinExistence type="predicted"/>
<dbReference type="InterPro" id="IPR003313">
    <property type="entry name" value="AraC-bd"/>
</dbReference>
<dbReference type="Proteomes" id="UP000535182">
    <property type="component" value="Unassembled WGS sequence"/>
</dbReference>
<keyword evidence="1" id="KW-0238">DNA-binding</keyword>
<dbReference type="InterPro" id="IPR014710">
    <property type="entry name" value="RmlC-like_jellyroll"/>
</dbReference>
<feature type="domain" description="AraC-type arabinose-binding/dimerisation" evidence="2">
    <location>
        <begin position="35"/>
        <end position="104"/>
    </location>
</feature>
<dbReference type="EMBL" id="JACHEB010000001">
    <property type="protein sequence ID" value="MBB5327009.1"/>
    <property type="molecule type" value="Genomic_DNA"/>
</dbReference>
<dbReference type="Gene3D" id="2.60.120.10">
    <property type="entry name" value="Jelly Rolls"/>
    <property type="match status" value="1"/>
</dbReference>
<dbReference type="GO" id="GO:0006355">
    <property type="term" value="P:regulation of DNA-templated transcription"/>
    <property type="evidence" value="ECO:0007669"/>
    <property type="project" value="InterPro"/>
</dbReference>
<evidence type="ECO:0000256" key="1">
    <source>
        <dbReference type="ARBA" id="ARBA00023125"/>
    </source>
</evidence>
<gene>
    <name evidence="3" type="ORF">HDF14_000603</name>
</gene>